<keyword evidence="1" id="KW-1133">Transmembrane helix</keyword>
<feature type="transmembrane region" description="Helical" evidence="1">
    <location>
        <begin position="147"/>
        <end position="171"/>
    </location>
</feature>
<sequence>MSEELQDIQKMATEAEIREIIERGIYILLNFTATYLTYRSLEFLPSLQDLYSIGGDDGSLFTGNKQQQQKKLNVDVSTKNSGDKKVAGIIDFGIFTVIKYTFYFVHVFGVYASIVMNVLSGSALIMNPNQFLGTPAEYSIRWFMEKYTTWSQIGLLGLVALTLASLVLGLILSNGTYALIGFGLGGVGVAEQVVFQSPIWISTGFLKRLA</sequence>
<dbReference type="AlphaFoldDB" id="A0A078ADH8"/>
<feature type="transmembrane region" description="Helical" evidence="1">
    <location>
        <begin position="177"/>
        <end position="201"/>
    </location>
</feature>
<dbReference type="Proteomes" id="UP000039865">
    <property type="component" value="Unassembled WGS sequence"/>
</dbReference>
<proteinExistence type="predicted"/>
<dbReference type="EMBL" id="CCKQ01007536">
    <property type="protein sequence ID" value="CDW78918.1"/>
    <property type="molecule type" value="Genomic_DNA"/>
</dbReference>
<name>A0A078ADH8_STYLE</name>
<gene>
    <name evidence="2" type="primary">Contig17420.g18530</name>
    <name evidence="2" type="ORF">STYLEM_7903</name>
</gene>
<evidence type="ECO:0000256" key="1">
    <source>
        <dbReference type="SAM" id="Phobius"/>
    </source>
</evidence>
<evidence type="ECO:0000313" key="3">
    <source>
        <dbReference type="Proteomes" id="UP000039865"/>
    </source>
</evidence>
<dbReference type="InParanoid" id="A0A078ADH8"/>
<feature type="transmembrane region" description="Helical" evidence="1">
    <location>
        <begin position="103"/>
        <end position="126"/>
    </location>
</feature>
<reference evidence="2 3" key="1">
    <citation type="submission" date="2014-06" db="EMBL/GenBank/DDBJ databases">
        <authorList>
            <person name="Swart Estienne"/>
        </authorList>
    </citation>
    <scope>NUCLEOTIDE SEQUENCE [LARGE SCALE GENOMIC DNA]</scope>
    <source>
        <strain evidence="2 3">130c</strain>
    </source>
</reference>
<evidence type="ECO:0000313" key="2">
    <source>
        <dbReference type="EMBL" id="CDW78918.1"/>
    </source>
</evidence>
<protein>
    <submittedName>
        <fullName evidence="2">Uncharacterized protein</fullName>
    </submittedName>
</protein>
<accession>A0A078ADH8</accession>
<keyword evidence="1" id="KW-0472">Membrane</keyword>
<keyword evidence="1" id="KW-0812">Transmembrane</keyword>
<keyword evidence="3" id="KW-1185">Reference proteome</keyword>
<organism evidence="2 3">
    <name type="scientific">Stylonychia lemnae</name>
    <name type="common">Ciliate</name>
    <dbReference type="NCBI Taxonomy" id="5949"/>
    <lineage>
        <taxon>Eukaryota</taxon>
        <taxon>Sar</taxon>
        <taxon>Alveolata</taxon>
        <taxon>Ciliophora</taxon>
        <taxon>Intramacronucleata</taxon>
        <taxon>Spirotrichea</taxon>
        <taxon>Stichotrichia</taxon>
        <taxon>Sporadotrichida</taxon>
        <taxon>Oxytrichidae</taxon>
        <taxon>Stylonychinae</taxon>
        <taxon>Stylonychia</taxon>
    </lineage>
</organism>